<evidence type="ECO:0000256" key="2">
    <source>
        <dbReference type="ARBA" id="ARBA00023015"/>
    </source>
</evidence>
<dbReference type="SMART" id="SM00862">
    <property type="entry name" value="Trans_reg_C"/>
    <property type="match status" value="1"/>
</dbReference>
<keyword evidence="8" id="KW-1185">Reference proteome</keyword>
<dbReference type="PANTHER" id="PTHR35807">
    <property type="entry name" value="TRANSCRIPTIONAL REGULATOR REDD-RELATED"/>
    <property type="match status" value="1"/>
</dbReference>
<dbReference type="PANTHER" id="PTHR35807:SF1">
    <property type="entry name" value="TRANSCRIPTIONAL REGULATOR REDD"/>
    <property type="match status" value="1"/>
</dbReference>
<evidence type="ECO:0000256" key="4">
    <source>
        <dbReference type="ARBA" id="ARBA00023163"/>
    </source>
</evidence>
<dbReference type="InterPro" id="IPR005158">
    <property type="entry name" value="BTAD"/>
</dbReference>
<dbReference type="SUPFAM" id="SSF48452">
    <property type="entry name" value="TPR-like"/>
    <property type="match status" value="1"/>
</dbReference>
<comment type="similarity">
    <text evidence="1">Belongs to the AfsR/DnrI/RedD regulatory family.</text>
</comment>
<keyword evidence="4" id="KW-0804">Transcription</keyword>
<dbReference type="Pfam" id="PF03704">
    <property type="entry name" value="BTAD"/>
    <property type="match status" value="1"/>
</dbReference>
<reference evidence="7" key="1">
    <citation type="submission" date="2021-01" db="EMBL/GenBank/DDBJ databases">
        <title>Whole genome shotgun sequence of Actinoplanes nipponensis NBRC 14063.</title>
        <authorList>
            <person name="Komaki H."/>
            <person name="Tamura T."/>
        </authorList>
    </citation>
    <scope>NUCLEOTIDE SEQUENCE</scope>
    <source>
        <strain evidence="7">NBRC 14063</strain>
    </source>
</reference>
<dbReference type="SUPFAM" id="SSF46894">
    <property type="entry name" value="C-terminal effector domain of the bipartite response regulators"/>
    <property type="match status" value="1"/>
</dbReference>
<name>A0A919MWV4_9ACTN</name>
<keyword evidence="2" id="KW-0805">Transcription regulation</keyword>
<dbReference type="SMART" id="SM01043">
    <property type="entry name" value="BTAD"/>
    <property type="match status" value="1"/>
</dbReference>
<feature type="domain" description="Bacterial transcriptional activator" evidence="6">
    <location>
        <begin position="102"/>
        <end position="243"/>
    </location>
</feature>
<dbReference type="InterPro" id="IPR016032">
    <property type="entry name" value="Sig_transdc_resp-reg_C-effctor"/>
</dbReference>
<protein>
    <recommendedName>
        <fullName evidence="9">DNA-binding transcriptional activator of the SARP family</fullName>
    </recommendedName>
</protein>
<evidence type="ECO:0000313" key="8">
    <source>
        <dbReference type="Proteomes" id="UP000647172"/>
    </source>
</evidence>
<evidence type="ECO:0000313" key="7">
    <source>
        <dbReference type="EMBL" id="GIE52610.1"/>
    </source>
</evidence>
<dbReference type="Proteomes" id="UP000647172">
    <property type="component" value="Unassembled WGS sequence"/>
</dbReference>
<dbReference type="InterPro" id="IPR036388">
    <property type="entry name" value="WH-like_DNA-bd_sf"/>
</dbReference>
<evidence type="ECO:0000259" key="6">
    <source>
        <dbReference type="SMART" id="SM01043"/>
    </source>
</evidence>
<dbReference type="GO" id="GO:0006355">
    <property type="term" value="P:regulation of DNA-templated transcription"/>
    <property type="evidence" value="ECO:0007669"/>
    <property type="project" value="InterPro"/>
</dbReference>
<sequence>MYDIQLFGRLEVRTRGVRLTGRDFGGVKPRHILALLALRGDLHKAELAELLWGGRPPANHQATVESYVSLLRHRLDPDGPARDSVITTRNGGYSLVAEQVRVDVARFDELVAAASGRTAHRALRPLTAAAHVAARPLLEDVEQHDWADQAREQYRTRLVATLLDAGGHALTAGDPRGALALTDRAVGLDPVAERGWAIAMAAHRLLGDRVAALRAYDRCRRELADGLGVEPSGPTRALFLELLREDGGGTPLEQAVTAILAADGESQRAESAAGLLRRAAELAA</sequence>
<organism evidence="7 8">
    <name type="scientific">Actinoplanes nipponensis</name>
    <dbReference type="NCBI Taxonomy" id="135950"/>
    <lineage>
        <taxon>Bacteria</taxon>
        <taxon>Bacillati</taxon>
        <taxon>Actinomycetota</taxon>
        <taxon>Actinomycetes</taxon>
        <taxon>Micromonosporales</taxon>
        <taxon>Micromonosporaceae</taxon>
        <taxon>Actinoplanes</taxon>
    </lineage>
</organism>
<dbReference type="Gene3D" id="1.10.10.10">
    <property type="entry name" value="Winged helix-like DNA-binding domain superfamily/Winged helix DNA-binding domain"/>
    <property type="match status" value="1"/>
</dbReference>
<dbReference type="Gene3D" id="1.25.40.10">
    <property type="entry name" value="Tetratricopeptide repeat domain"/>
    <property type="match status" value="1"/>
</dbReference>
<dbReference type="EMBL" id="BOMQ01000071">
    <property type="protein sequence ID" value="GIE52610.1"/>
    <property type="molecule type" value="Genomic_DNA"/>
</dbReference>
<dbReference type="InterPro" id="IPR051677">
    <property type="entry name" value="AfsR-DnrI-RedD_regulator"/>
</dbReference>
<dbReference type="InterPro" id="IPR011990">
    <property type="entry name" value="TPR-like_helical_dom_sf"/>
</dbReference>
<proteinExistence type="inferred from homology"/>
<evidence type="ECO:0008006" key="9">
    <source>
        <dbReference type="Google" id="ProtNLM"/>
    </source>
</evidence>
<keyword evidence="3" id="KW-0238">DNA-binding</keyword>
<gene>
    <name evidence="7" type="ORF">Ani05nite_61440</name>
</gene>
<dbReference type="RefSeq" id="WP_203774176.1">
    <property type="nucleotide sequence ID" value="NZ_BAAAYJ010000073.1"/>
</dbReference>
<dbReference type="GO" id="GO:0003677">
    <property type="term" value="F:DNA binding"/>
    <property type="evidence" value="ECO:0007669"/>
    <property type="project" value="UniProtKB-KW"/>
</dbReference>
<evidence type="ECO:0000256" key="1">
    <source>
        <dbReference type="ARBA" id="ARBA00005820"/>
    </source>
</evidence>
<dbReference type="GO" id="GO:0000160">
    <property type="term" value="P:phosphorelay signal transduction system"/>
    <property type="evidence" value="ECO:0007669"/>
    <property type="project" value="InterPro"/>
</dbReference>
<comment type="caution">
    <text evidence="7">The sequence shown here is derived from an EMBL/GenBank/DDBJ whole genome shotgun (WGS) entry which is preliminary data.</text>
</comment>
<dbReference type="Pfam" id="PF00486">
    <property type="entry name" value="Trans_reg_C"/>
    <property type="match status" value="1"/>
</dbReference>
<feature type="domain" description="OmpR/PhoB-type" evidence="5">
    <location>
        <begin position="16"/>
        <end position="95"/>
    </location>
</feature>
<evidence type="ECO:0000256" key="3">
    <source>
        <dbReference type="ARBA" id="ARBA00023125"/>
    </source>
</evidence>
<dbReference type="InterPro" id="IPR001867">
    <property type="entry name" value="OmpR/PhoB-type_DNA-bd"/>
</dbReference>
<accession>A0A919MWV4</accession>
<evidence type="ECO:0000259" key="5">
    <source>
        <dbReference type="SMART" id="SM00862"/>
    </source>
</evidence>
<dbReference type="AlphaFoldDB" id="A0A919MWV4"/>